<dbReference type="EMBL" id="JAMYWD010000008">
    <property type="protein sequence ID" value="KAJ4963730.1"/>
    <property type="molecule type" value="Genomic_DNA"/>
</dbReference>
<keyword evidence="2" id="KW-1185">Reference proteome</keyword>
<reference evidence="1" key="1">
    <citation type="journal article" date="2023" name="Plant J.">
        <title>The genome of the king protea, Protea cynaroides.</title>
        <authorList>
            <person name="Chang J."/>
            <person name="Duong T.A."/>
            <person name="Schoeman C."/>
            <person name="Ma X."/>
            <person name="Roodt D."/>
            <person name="Barker N."/>
            <person name="Li Z."/>
            <person name="Van de Peer Y."/>
            <person name="Mizrachi E."/>
        </authorList>
    </citation>
    <scope>NUCLEOTIDE SEQUENCE</scope>
    <source>
        <tissue evidence="1">Young leaves</tissue>
    </source>
</reference>
<dbReference type="AlphaFoldDB" id="A0A9Q0HFI1"/>
<proteinExistence type="predicted"/>
<sequence length="120" mass="12911">MPLAYWLVSKSSFAFPVVVSFRGAFKGSVIIGSDIVKWVEVEFDGGRSSTAIFENQLEQEIAVASELHLEEADADPETKPPEISLYALTGDLTPQTMRVQAGSLTAPSLSLLTPVLPTIS</sequence>
<accession>A0A9Q0HFI1</accession>
<gene>
    <name evidence="1" type="ORF">NE237_023669</name>
</gene>
<organism evidence="1 2">
    <name type="scientific">Protea cynaroides</name>
    <dbReference type="NCBI Taxonomy" id="273540"/>
    <lineage>
        <taxon>Eukaryota</taxon>
        <taxon>Viridiplantae</taxon>
        <taxon>Streptophyta</taxon>
        <taxon>Embryophyta</taxon>
        <taxon>Tracheophyta</taxon>
        <taxon>Spermatophyta</taxon>
        <taxon>Magnoliopsida</taxon>
        <taxon>Proteales</taxon>
        <taxon>Proteaceae</taxon>
        <taxon>Protea</taxon>
    </lineage>
</organism>
<evidence type="ECO:0000313" key="1">
    <source>
        <dbReference type="EMBL" id="KAJ4963730.1"/>
    </source>
</evidence>
<comment type="caution">
    <text evidence="1">The sequence shown here is derived from an EMBL/GenBank/DDBJ whole genome shotgun (WGS) entry which is preliminary data.</text>
</comment>
<protein>
    <submittedName>
        <fullName evidence="1">Uncharacterized protein</fullName>
    </submittedName>
</protein>
<dbReference type="Proteomes" id="UP001141806">
    <property type="component" value="Unassembled WGS sequence"/>
</dbReference>
<name>A0A9Q0HFI1_9MAGN</name>
<evidence type="ECO:0000313" key="2">
    <source>
        <dbReference type="Proteomes" id="UP001141806"/>
    </source>
</evidence>